<sequence>MIMNFEDIFNKDELILMEGGLGERLKREYNIQKDNNISLAGHIYDENKRQALTELFKQYFTVAKKYDMPIMVTTPTRRANKERIYCSIFKESNVIEDNVRFLKQLKEETTAKVYVGGLMGCKGDAYSKDEHLSIESAFEFHAWQTDLFKKANVDFLYAAIMPTLPEAIGMAKAMELTGLPYIISFMIKKDGKLLDGTTINDAIVAIDKYTTRKPLCYMTNCVHPKVLNSALSQEYNETSVVKERFKGIQANTSELSPEELDNCAELKTSDSIRLANDMINLYNKFNLKIFGGCCGTDNTHIEEIAKRLN</sequence>
<feature type="domain" description="Hcy-binding" evidence="4">
    <location>
        <begin position="3"/>
        <end position="308"/>
    </location>
</feature>
<keyword evidence="1 3" id="KW-0489">Methyltransferase</keyword>
<evidence type="ECO:0000256" key="2">
    <source>
        <dbReference type="ARBA" id="ARBA00022679"/>
    </source>
</evidence>
<gene>
    <name evidence="5" type="ORF">psyc5s11_37960</name>
</gene>
<reference evidence="6" key="1">
    <citation type="submission" date="2021-07" db="EMBL/GenBank/DDBJ databases">
        <title>Complete genome sequencing of a Clostridium isolate.</title>
        <authorList>
            <person name="Ueki A."/>
            <person name="Tonouchi A."/>
        </authorList>
    </citation>
    <scope>NUCLEOTIDE SEQUENCE [LARGE SCALE GENOMIC DNA]</scope>
    <source>
        <strain evidence="6">C5S11</strain>
    </source>
</reference>
<dbReference type="EMBL" id="AP024849">
    <property type="protein sequence ID" value="BCZ47729.1"/>
    <property type="molecule type" value="Genomic_DNA"/>
</dbReference>
<organism evidence="5 6">
    <name type="scientific">Clostridium gelidum</name>
    <dbReference type="NCBI Taxonomy" id="704125"/>
    <lineage>
        <taxon>Bacteria</taxon>
        <taxon>Bacillati</taxon>
        <taxon>Bacillota</taxon>
        <taxon>Clostridia</taxon>
        <taxon>Eubacteriales</taxon>
        <taxon>Clostridiaceae</taxon>
        <taxon>Clostridium</taxon>
    </lineage>
</organism>
<name>A0ABN6J518_9CLOT</name>
<proteinExistence type="predicted"/>
<evidence type="ECO:0000259" key="4">
    <source>
        <dbReference type="PROSITE" id="PS50970"/>
    </source>
</evidence>
<dbReference type="PROSITE" id="PS50970">
    <property type="entry name" value="HCY"/>
    <property type="match status" value="1"/>
</dbReference>
<feature type="binding site" evidence="3">
    <location>
        <position position="221"/>
    </location>
    <ligand>
        <name>Zn(2+)</name>
        <dbReference type="ChEBI" id="CHEBI:29105"/>
    </ligand>
</feature>
<evidence type="ECO:0000256" key="1">
    <source>
        <dbReference type="ARBA" id="ARBA00022603"/>
    </source>
</evidence>
<evidence type="ECO:0000256" key="3">
    <source>
        <dbReference type="PROSITE-ProRule" id="PRU00333"/>
    </source>
</evidence>
<dbReference type="InterPro" id="IPR003726">
    <property type="entry name" value="HCY_dom"/>
</dbReference>
<accession>A0ABN6J518</accession>
<keyword evidence="3" id="KW-0862">Zinc</keyword>
<dbReference type="Proteomes" id="UP000824633">
    <property type="component" value="Chromosome"/>
</dbReference>
<feature type="binding site" evidence="3">
    <location>
        <position position="294"/>
    </location>
    <ligand>
        <name>Zn(2+)</name>
        <dbReference type="ChEBI" id="CHEBI:29105"/>
    </ligand>
</feature>
<keyword evidence="2 3" id="KW-0808">Transferase</keyword>
<dbReference type="Gene3D" id="3.20.20.330">
    <property type="entry name" value="Homocysteine-binding-like domain"/>
    <property type="match status" value="1"/>
</dbReference>
<dbReference type="PANTHER" id="PTHR11103:SF18">
    <property type="entry name" value="SLR1189 PROTEIN"/>
    <property type="match status" value="1"/>
</dbReference>
<comment type="cofactor">
    <cofactor evidence="3">
        <name>Zn(2+)</name>
        <dbReference type="ChEBI" id="CHEBI:29105"/>
    </cofactor>
</comment>
<keyword evidence="3" id="KW-0479">Metal-binding</keyword>
<dbReference type="PANTHER" id="PTHR11103">
    <property type="entry name" value="SLR1189 PROTEIN"/>
    <property type="match status" value="1"/>
</dbReference>
<dbReference type="Pfam" id="PF02574">
    <property type="entry name" value="S-methyl_trans"/>
    <property type="match status" value="1"/>
</dbReference>
<feature type="binding site" evidence="3">
    <location>
        <position position="293"/>
    </location>
    <ligand>
        <name>Zn(2+)</name>
        <dbReference type="ChEBI" id="CHEBI:29105"/>
    </ligand>
</feature>
<dbReference type="SUPFAM" id="SSF82282">
    <property type="entry name" value="Homocysteine S-methyltransferase"/>
    <property type="match status" value="1"/>
</dbReference>
<evidence type="ECO:0000313" key="6">
    <source>
        <dbReference type="Proteomes" id="UP000824633"/>
    </source>
</evidence>
<evidence type="ECO:0000313" key="5">
    <source>
        <dbReference type="EMBL" id="BCZ47729.1"/>
    </source>
</evidence>
<keyword evidence="6" id="KW-1185">Reference proteome</keyword>
<dbReference type="InterPro" id="IPR036589">
    <property type="entry name" value="HCY_dom_sf"/>
</dbReference>
<protein>
    <submittedName>
        <fullName evidence="5">Homocysteine S-methyltransferase</fullName>
    </submittedName>
</protein>